<gene>
    <name evidence="1" type="ORF">SAMN05428963_101102</name>
</gene>
<name>A0A1T4L882_9HYPH</name>
<dbReference type="RefSeq" id="WP_078706424.1">
    <property type="nucleotide sequence ID" value="NZ_FUXL01000001.1"/>
</dbReference>
<evidence type="ECO:0000313" key="1">
    <source>
        <dbReference type="EMBL" id="SJZ50833.1"/>
    </source>
</evidence>
<evidence type="ECO:0000313" key="2">
    <source>
        <dbReference type="Proteomes" id="UP000190135"/>
    </source>
</evidence>
<dbReference type="InterPro" id="IPR019285">
    <property type="entry name" value="DUF2336"/>
</dbReference>
<sequence>MGVERFHDWWRRASCAERCYGVAALAAAWVEGLLSPDEIRDLETTFSLILNDPSPKVRKVLAEALAESRRAPATILRALAEDVDDIAVIVAERSPILDDIDLIDLLSNGNERLQCAIARRRFVSSRLAAAIIEVAGASACLELLNNEAAAVAGVSLQRLAARFGDVVAIRAALLDRRDLPASVRHLLIARTASALAETGLVRNVLGAKKADAIAVSACERATALLSESVPASEVPALVEHLRLSGALSPAFLIRAVVRGNVDLFAAALVALSGRSERRVRAIVVNGRPGAFAALLQDCGLPAETAPLFRATIDAWKRAVSSGAVADTVETPFAVAREVQKGFGESGGGSAGDLSELLRRLSREAADDAVSQRARRIAA</sequence>
<dbReference type="Pfam" id="PF10098">
    <property type="entry name" value="DUF2336"/>
    <property type="match status" value="1"/>
</dbReference>
<reference evidence="1 2" key="1">
    <citation type="submission" date="2017-02" db="EMBL/GenBank/DDBJ databases">
        <authorList>
            <person name="Peterson S.W."/>
        </authorList>
    </citation>
    <scope>NUCLEOTIDE SEQUENCE [LARGE SCALE GENOMIC DNA]</scope>
    <source>
        <strain evidence="1 2">USBA 369</strain>
    </source>
</reference>
<dbReference type="EMBL" id="FUXL01000001">
    <property type="protein sequence ID" value="SJZ50833.1"/>
    <property type="molecule type" value="Genomic_DNA"/>
</dbReference>
<dbReference type="InterPro" id="IPR014598">
    <property type="entry name" value="UCP035865"/>
</dbReference>
<dbReference type="OrthoDB" id="9798569at2"/>
<protein>
    <submittedName>
        <fullName evidence="1">Uncharacterized conserved protein, DUF2336 family</fullName>
    </submittedName>
</protein>
<organism evidence="1 2">
    <name type="scientific">Consotaella salsifontis</name>
    <dbReference type="NCBI Taxonomy" id="1365950"/>
    <lineage>
        <taxon>Bacteria</taxon>
        <taxon>Pseudomonadati</taxon>
        <taxon>Pseudomonadota</taxon>
        <taxon>Alphaproteobacteria</taxon>
        <taxon>Hyphomicrobiales</taxon>
        <taxon>Aurantimonadaceae</taxon>
        <taxon>Consotaella</taxon>
    </lineage>
</organism>
<proteinExistence type="predicted"/>
<dbReference type="STRING" id="1365950.SAMN05428963_101102"/>
<accession>A0A1T4L882</accession>
<keyword evidence="2" id="KW-1185">Reference proteome</keyword>
<dbReference type="AlphaFoldDB" id="A0A1T4L882"/>
<dbReference type="Proteomes" id="UP000190135">
    <property type="component" value="Unassembled WGS sequence"/>
</dbReference>
<dbReference type="PIRSF" id="PIRSF035865">
    <property type="entry name" value="UCP035865"/>
    <property type="match status" value="1"/>
</dbReference>